<gene>
    <name evidence="8" type="ORF">CYFUS_002012</name>
</gene>
<dbReference type="Pfam" id="PF00069">
    <property type="entry name" value="Pkinase"/>
    <property type="match status" value="1"/>
</dbReference>
<proteinExistence type="predicted"/>
<dbReference type="InterPro" id="IPR011990">
    <property type="entry name" value="TPR-like_helical_dom_sf"/>
</dbReference>
<dbReference type="InterPro" id="IPR017441">
    <property type="entry name" value="Protein_kinase_ATP_BS"/>
</dbReference>
<evidence type="ECO:0000256" key="4">
    <source>
        <dbReference type="ARBA" id="ARBA00022840"/>
    </source>
</evidence>
<dbReference type="PROSITE" id="PS00108">
    <property type="entry name" value="PROTEIN_KINASE_ST"/>
    <property type="match status" value="1"/>
</dbReference>
<dbReference type="GO" id="GO:0004674">
    <property type="term" value="F:protein serine/threonine kinase activity"/>
    <property type="evidence" value="ECO:0007669"/>
    <property type="project" value="TreeGrafter"/>
</dbReference>
<evidence type="ECO:0000256" key="1">
    <source>
        <dbReference type="ARBA" id="ARBA00022679"/>
    </source>
</evidence>
<dbReference type="CDD" id="cd14014">
    <property type="entry name" value="STKc_PknB_like"/>
    <property type="match status" value="1"/>
</dbReference>
<dbReference type="PANTHER" id="PTHR43289">
    <property type="entry name" value="MITOGEN-ACTIVATED PROTEIN KINASE KINASE KINASE 20-RELATED"/>
    <property type="match status" value="1"/>
</dbReference>
<dbReference type="SUPFAM" id="SSF48452">
    <property type="entry name" value="TPR-like"/>
    <property type="match status" value="4"/>
</dbReference>
<dbReference type="InterPro" id="IPR027383">
    <property type="entry name" value="Znf_put"/>
</dbReference>
<accession>A0A250IZG3</accession>
<sequence length="1041" mass="114108">MTTPPTCPDETTLSDFLAGMLAEEERTRVLAHLDGCEGCQRQVALGASSSPGVPEEEAADTPLAPGARLARYVVLGRIGRGSMGEVYAAHDPQLERQVALKLLRPEGRHVEELRQRLLREAQALARLSHPHVVVVHDVGVCDQVLFLAMELVEGCTLADWLKQPRPWPEVLRVFVDAGRGLAAAHAAGLVHRDFKPANVLVGRDGRVRVTDFGLARSSDREPTPEEDSGPLSSHRGPDDVRSPLTRTGALLGTPAYMAPEQFAGQSADALSDQFSFCVALHEALHGVRPFEGKTLEELRQAMHEERLRPPGGESKVPARVRRAVRRGLKASPGERHPSMEALLAQLAPATQRVRTWVAASAVAASLLGVSLGYVAAHRREVRCEQETEKLAAAWSPERREHVREAFLATGKPYAAAAWEAVSRALDAHAATWRTLRTESCLAATRDDYHTAWLKTACLDTRLWHFAAVTDVLEKADAQTVQNAPQMVASLEGLAGCMEVPQVATRPQPPDALRPRVDAARRRLAEARARLEIGNHASGLEVTTALLKEIEGLDFRPLEAEVLAQHGQLLGLLGKTKEAEELLYRAVWAAEAGRDDEMVARAWNLLLWVVGDQMARMDEANRIVHHARAAVERLGRERVPALATDLNLRMGGLLLMQGKLDEAEAEFTQGLELSRRTLGPESLRTSYLLAGLGRVRSRQMRGAEALAFFRQAQELRERMWGPDHPTLALNLNNIATQLQQQGRPEEALATFRRALSLLEAARSPDHPSLAAPINNLAVLLRLAGRLEESRRYFERALAIFERGKGPDHPNTITALGGLGMVAYDEQNLDKALGYAQQALERIQRSLGPDTPRAELPLRTLAAVHLRAGRPALAREHLTRALRLLEKANGPDSAVLTGVTRELGVVNLRSGAAREGLARCQRALELDEPAQGAESPDVALDLACLGEAHLELGAPERAVPLLERARHIHERAPGDKLDAAWASFLLARALEHGTAEERKRVAALLEEARSQMDALGTRARVEHRALMEWQARHPLMAERGHTP</sequence>
<dbReference type="PANTHER" id="PTHR43289:SF34">
    <property type="entry name" value="SERINE_THREONINE-PROTEIN KINASE YBDM-RELATED"/>
    <property type="match status" value="1"/>
</dbReference>
<dbReference type="RefSeq" id="WP_095985038.1">
    <property type="nucleotide sequence ID" value="NZ_CP022098.1"/>
</dbReference>
<dbReference type="PROSITE" id="PS00107">
    <property type="entry name" value="PROTEIN_KINASE_ATP"/>
    <property type="match status" value="1"/>
</dbReference>
<protein>
    <submittedName>
        <fullName evidence="8">Protein kinase</fullName>
    </submittedName>
</protein>
<evidence type="ECO:0000256" key="2">
    <source>
        <dbReference type="ARBA" id="ARBA00022741"/>
    </source>
</evidence>
<dbReference type="Gene3D" id="3.30.200.20">
    <property type="entry name" value="Phosphorylase Kinase, domain 1"/>
    <property type="match status" value="1"/>
</dbReference>
<evidence type="ECO:0000313" key="8">
    <source>
        <dbReference type="EMBL" id="ATB36597.1"/>
    </source>
</evidence>
<dbReference type="InterPro" id="IPR011009">
    <property type="entry name" value="Kinase-like_dom_sf"/>
</dbReference>
<name>A0A250IZG3_9BACT</name>
<dbReference type="Pfam" id="PF13490">
    <property type="entry name" value="zf-HC2"/>
    <property type="match status" value="1"/>
</dbReference>
<dbReference type="KEGG" id="cfus:CYFUS_002012"/>
<feature type="binding site" evidence="5">
    <location>
        <position position="101"/>
    </location>
    <ligand>
        <name>ATP</name>
        <dbReference type="ChEBI" id="CHEBI:30616"/>
    </ligand>
</feature>
<dbReference type="InterPro" id="IPR019734">
    <property type="entry name" value="TPR_rpt"/>
</dbReference>
<dbReference type="Pfam" id="PF13424">
    <property type="entry name" value="TPR_12"/>
    <property type="match status" value="3"/>
</dbReference>
<evidence type="ECO:0000256" key="3">
    <source>
        <dbReference type="ARBA" id="ARBA00022777"/>
    </source>
</evidence>
<dbReference type="Proteomes" id="UP000217257">
    <property type="component" value="Chromosome"/>
</dbReference>
<dbReference type="GO" id="GO:0005524">
    <property type="term" value="F:ATP binding"/>
    <property type="evidence" value="ECO:0007669"/>
    <property type="project" value="UniProtKB-UniRule"/>
</dbReference>
<keyword evidence="3 8" id="KW-0418">Kinase</keyword>
<dbReference type="InterPro" id="IPR008271">
    <property type="entry name" value="Ser/Thr_kinase_AS"/>
</dbReference>
<dbReference type="EMBL" id="CP022098">
    <property type="protein sequence ID" value="ATB36597.1"/>
    <property type="molecule type" value="Genomic_DNA"/>
</dbReference>
<keyword evidence="1" id="KW-0808">Transferase</keyword>
<evidence type="ECO:0000313" key="9">
    <source>
        <dbReference type="Proteomes" id="UP000217257"/>
    </source>
</evidence>
<dbReference type="Gene3D" id="1.25.40.10">
    <property type="entry name" value="Tetratricopeptide repeat domain"/>
    <property type="match status" value="3"/>
</dbReference>
<organism evidence="8 9">
    <name type="scientific">Cystobacter fuscus</name>
    <dbReference type="NCBI Taxonomy" id="43"/>
    <lineage>
        <taxon>Bacteria</taxon>
        <taxon>Pseudomonadati</taxon>
        <taxon>Myxococcota</taxon>
        <taxon>Myxococcia</taxon>
        <taxon>Myxococcales</taxon>
        <taxon>Cystobacterineae</taxon>
        <taxon>Archangiaceae</taxon>
        <taxon>Cystobacter</taxon>
    </lineage>
</organism>
<evidence type="ECO:0000259" key="7">
    <source>
        <dbReference type="PROSITE" id="PS50011"/>
    </source>
</evidence>
<keyword evidence="4 5" id="KW-0067">ATP-binding</keyword>
<evidence type="ECO:0000256" key="6">
    <source>
        <dbReference type="SAM" id="MobiDB-lite"/>
    </source>
</evidence>
<dbReference type="InterPro" id="IPR000719">
    <property type="entry name" value="Prot_kinase_dom"/>
</dbReference>
<feature type="region of interest" description="Disordered" evidence="6">
    <location>
        <begin position="212"/>
        <end position="246"/>
    </location>
</feature>
<keyword evidence="2 5" id="KW-0547">Nucleotide-binding</keyword>
<dbReference type="SUPFAM" id="SSF56112">
    <property type="entry name" value="Protein kinase-like (PK-like)"/>
    <property type="match status" value="1"/>
</dbReference>
<reference evidence="8 9" key="1">
    <citation type="submission" date="2017-06" db="EMBL/GenBank/DDBJ databases">
        <title>Sequencing and comparative analysis of myxobacterial genomes.</title>
        <authorList>
            <person name="Rupp O."/>
            <person name="Goesmann A."/>
            <person name="Sogaard-Andersen L."/>
        </authorList>
    </citation>
    <scope>NUCLEOTIDE SEQUENCE [LARGE SCALE GENOMIC DNA]</scope>
    <source>
        <strain evidence="8 9">DSM 52655</strain>
    </source>
</reference>
<dbReference type="AlphaFoldDB" id="A0A250IZG3"/>
<feature type="domain" description="Protein kinase" evidence="7">
    <location>
        <begin position="72"/>
        <end position="357"/>
    </location>
</feature>
<dbReference type="Gene3D" id="1.10.510.10">
    <property type="entry name" value="Transferase(Phosphotransferase) domain 1"/>
    <property type="match status" value="1"/>
</dbReference>
<dbReference type="PROSITE" id="PS50011">
    <property type="entry name" value="PROTEIN_KINASE_DOM"/>
    <property type="match status" value="1"/>
</dbReference>
<dbReference type="SMART" id="SM00028">
    <property type="entry name" value="TPR"/>
    <property type="match status" value="7"/>
</dbReference>
<evidence type="ECO:0000256" key="5">
    <source>
        <dbReference type="PROSITE-ProRule" id="PRU10141"/>
    </source>
</evidence>